<organism evidence="3 4">
    <name type="scientific">Sinimarinibacterium flocculans</name>
    <dbReference type="NCBI Taxonomy" id="985250"/>
    <lineage>
        <taxon>Bacteria</taxon>
        <taxon>Pseudomonadati</taxon>
        <taxon>Pseudomonadota</taxon>
        <taxon>Gammaproteobacteria</taxon>
        <taxon>Nevskiales</taxon>
        <taxon>Nevskiaceae</taxon>
        <taxon>Sinimarinibacterium</taxon>
    </lineage>
</organism>
<protein>
    <submittedName>
        <fullName evidence="3">Uncharacterized protein (TIGR00369 family)</fullName>
    </submittedName>
</protein>
<dbReference type="Gene3D" id="3.10.129.10">
    <property type="entry name" value="Hotdog Thioesterase"/>
    <property type="match status" value="1"/>
</dbReference>
<gene>
    <name evidence="3" type="ORF">C8D93_107199</name>
</gene>
<evidence type="ECO:0000313" key="4">
    <source>
        <dbReference type="Proteomes" id="UP000248330"/>
    </source>
</evidence>
<dbReference type="Proteomes" id="UP000248330">
    <property type="component" value="Unassembled WGS sequence"/>
</dbReference>
<dbReference type="Pfam" id="PF03061">
    <property type="entry name" value="4HBT"/>
    <property type="match status" value="1"/>
</dbReference>
<dbReference type="InterPro" id="IPR003736">
    <property type="entry name" value="PAAI_dom"/>
</dbReference>
<comment type="caution">
    <text evidence="3">The sequence shown here is derived from an EMBL/GenBank/DDBJ whole genome shotgun (WGS) entry which is preliminary data.</text>
</comment>
<dbReference type="NCBIfam" id="TIGR00369">
    <property type="entry name" value="unchar_dom_1"/>
    <property type="match status" value="1"/>
</dbReference>
<keyword evidence="1" id="KW-0378">Hydrolase</keyword>
<dbReference type="CDD" id="cd03443">
    <property type="entry name" value="PaaI_thioesterase"/>
    <property type="match status" value="1"/>
</dbReference>
<dbReference type="PANTHER" id="PTHR43240">
    <property type="entry name" value="1,4-DIHYDROXY-2-NAPHTHOYL-COA THIOESTERASE 1"/>
    <property type="match status" value="1"/>
</dbReference>
<evidence type="ECO:0000259" key="2">
    <source>
        <dbReference type="Pfam" id="PF03061"/>
    </source>
</evidence>
<evidence type="ECO:0000256" key="1">
    <source>
        <dbReference type="ARBA" id="ARBA00022801"/>
    </source>
</evidence>
<evidence type="ECO:0000313" key="3">
    <source>
        <dbReference type="EMBL" id="PXV66634.1"/>
    </source>
</evidence>
<dbReference type="InterPro" id="IPR029069">
    <property type="entry name" value="HotDog_dom_sf"/>
</dbReference>
<dbReference type="GO" id="GO:0061522">
    <property type="term" value="F:1,4-dihydroxy-2-naphthoyl-CoA thioesterase activity"/>
    <property type="evidence" value="ECO:0007669"/>
    <property type="project" value="TreeGrafter"/>
</dbReference>
<name>A0A318EAU2_9GAMM</name>
<dbReference type="AlphaFoldDB" id="A0A318EAU2"/>
<keyword evidence="4" id="KW-1185">Reference proteome</keyword>
<dbReference type="SUPFAM" id="SSF54637">
    <property type="entry name" value="Thioesterase/thiol ester dehydrase-isomerase"/>
    <property type="match status" value="1"/>
</dbReference>
<dbReference type="InterPro" id="IPR006683">
    <property type="entry name" value="Thioestr_dom"/>
</dbReference>
<dbReference type="EMBL" id="QICN01000007">
    <property type="protein sequence ID" value="PXV66634.1"/>
    <property type="molecule type" value="Genomic_DNA"/>
</dbReference>
<feature type="domain" description="Thioesterase" evidence="2">
    <location>
        <begin position="48"/>
        <end position="119"/>
    </location>
</feature>
<accession>A0A318EAU2</accession>
<proteinExistence type="predicted"/>
<dbReference type="GO" id="GO:0005829">
    <property type="term" value="C:cytosol"/>
    <property type="evidence" value="ECO:0007669"/>
    <property type="project" value="TreeGrafter"/>
</dbReference>
<reference evidence="3 4" key="1">
    <citation type="submission" date="2018-04" db="EMBL/GenBank/DDBJ databases">
        <title>Genomic Encyclopedia of Type Strains, Phase IV (KMG-IV): sequencing the most valuable type-strain genomes for metagenomic binning, comparative biology and taxonomic classification.</title>
        <authorList>
            <person name="Goeker M."/>
        </authorList>
    </citation>
    <scope>NUCLEOTIDE SEQUENCE [LARGE SCALE GENOMIC DNA]</scope>
    <source>
        <strain evidence="3 4">DSM 104150</strain>
    </source>
</reference>
<dbReference type="PANTHER" id="PTHR43240:SF10">
    <property type="entry name" value="BLL4964 PROTEIN"/>
    <property type="match status" value="1"/>
</dbReference>
<sequence length="138" mass="14479">MELKLDAARTQALIRGGLPAAAGVIVERVEPGLACVRIAYSGRMLRPGGVISGPTLFAAADTAMYALVLSHLGPELMAVTANFNMNFLNKAAPGDVHAEARLLKLGRRLVVMDVRLFTSADPGRVVAHVTGSYARPAG</sequence>